<name>A0ABM8T225_9BURK</name>
<gene>
    <name evidence="1" type="ORF">R69776_07484</name>
</gene>
<dbReference type="SUPFAM" id="SSF55154">
    <property type="entry name" value="CYTH-like phosphatases"/>
    <property type="match status" value="1"/>
</dbReference>
<reference evidence="1 2" key="1">
    <citation type="submission" date="2021-02" db="EMBL/GenBank/DDBJ databases">
        <authorList>
            <person name="Vanwijnsberghe S."/>
        </authorList>
    </citation>
    <scope>NUCLEOTIDE SEQUENCE [LARGE SCALE GENOMIC DNA]</scope>
    <source>
        <strain evidence="1 2">R-69776</strain>
    </source>
</reference>
<dbReference type="RefSeq" id="WP_172737850.1">
    <property type="nucleotide sequence ID" value="NZ_CAJNAW010000026.1"/>
</dbReference>
<evidence type="ECO:0000313" key="1">
    <source>
        <dbReference type="EMBL" id="CAE6850751.1"/>
    </source>
</evidence>
<evidence type="ECO:0000313" key="2">
    <source>
        <dbReference type="Proteomes" id="UP000673821"/>
    </source>
</evidence>
<dbReference type="EMBL" id="CAJNBH010000036">
    <property type="protein sequence ID" value="CAE6850751.1"/>
    <property type="molecule type" value="Genomic_DNA"/>
</dbReference>
<organism evidence="1 2">
    <name type="scientific">Paraburkholderia nemoris</name>
    <dbReference type="NCBI Taxonomy" id="2793076"/>
    <lineage>
        <taxon>Bacteria</taxon>
        <taxon>Pseudomonadati</taxon>
        <taxon>Pseudomonadota</taxon>
        <taxon>Betaproteobacteria</taxon>
        <taxon>Burkholderiales</taxon>
        <taxon>Burkholderiaceae</taxon>
        <taxon>Paraburkholderia</taxon>
    </lineage>
</organism>
<comment type="caution">
    <text evidence="1">The sequence shown here is derived from an EMBL/GenBank/DDBJ whole genome shotgun (WGS) entry which is preliminary data.</text>
</comment>
<keyword evidence="2" id="KW-1185">Reference proteome</keyword>
<sequence length="72" mass="8058">MYCNDNFTCAFVTRVDRSVALLRLPKGDEIELALDEGVVEAEDATAPIHEVEMELDPITSTSSRLTCWRPCL</sequence>
<dbReference type="InterPro" id="IPR033469">
    <property type="entry name" value="CYTH-like_dom_sf"/>
</dbReference>
<protein>
    <submittedName>
        <fullName evidence="1">Uncharacterized protein</fullName>
    </submittedName>
</protein>
<dbReference type="Proteomes" id="UP000673821">
    <property type="component" value="Unassembled WGS sequence"/>
</dbReference>
<proteinExistence type="predicted"/>
<accession>A0ABM8T225</accession>